<organism evidence="3 5">
    <name type="scientific">Alteromonas stellipolaris</name>
    <dbReference type="NCBI Taxonomy" id="233316"/>
    <lineage>
        <taxon>Bacteria</taxon>
        <taxon>Pseudomonadati</taxon>
        <taxon>Pseudomonadota</taxon>
        <taxon>Gammaproteobacteria</taxon>
        <taxon>Alteromonadales</taxon>
        <taxon>Alteromonadaceae</taxon>
        <taxon>Alteromonas/Salinimonas group</taxon>
        <taxon>Alteromonas</taxon>
    </lineage>
</organism>
<dbReference type="AlphaFoldDB" id="A0AAW7YX19"/>
<reference evidence="3" key="2">
    <citation type="submission" date="2023-07" db="EMBL/GenBank/DDBJ databases">
        <title>Genome content predicts the carbon catabolic preferences of heterotrophic bacteria.</title>
        <authorList>
            <person name="Gralka M."/>
        </authorList>
    </citation>
    <scope>NUCLEOTIDE SEQUENCE</scope>
    <source>
        <strain evidence="3">F2M12</strain>
    </source>
</reference>
<name>A0AAW7YX19_9ALTE</name>
<feature type="signal peptide" evidence="1">
    <location>
        <begin position="1"/>
        <end position="26"/>
    </location>
</feature>
<evidence type="ECO:0000313" key="2">
    <source>
        <dbReference type="EMBL" id="AMJ73858.1"/>
    </source>
</evidence>
<dbReference type="Proteomes" id="UP000056750">
    <property type="component" value="Chromosome"/>
</dbReference>
<dbReference type="Proteomes" id="UP001170717">
    <property type="component" value="Unassembled WGS sequence"/>
</dbReference>
<evidence type="ECO:0000313" key="3">
    <source>
        <dbReference type="EMBL" id="MDO6575789.1"/>
    </source>
</evidence>
<evidence type="ECO:0000313" key="5">
    <source>
        <dbReference type="Proteomes" id="UP001170717"/>
    </source>
</evidence>
<dbReference type="Pfam" id="PF05960">
    <property type="entry name" value="DUF885"/>
    <property type="match status" value="1"/>
</dbReference>
<gene>
    <name evidence="2" type="ORF">AVL57_07615</name>
    <name evidence="3" type="ORF">Q4527_00195</name>
</gene>
<dbReference type="InterPro" id="IPR010281">
    <property type="entry name" value="DUF885"/>
</dbReference>
<sequence length="626" mass="70026">MKTMKISLLNAAIVSALMALPAAAHQQDGTTVSTQLQTAVSEVKDITDVKANKTEAEKLAALTLKFFNESLEQNPVMATFYGVSDYNDKFNEPLSEAVIAKSKAHEQTYLAAINAIDASKLSGQDWISYHIFKSDREHAIAGYQFGSQYMPINQMYGVHTFFPMLGSGQSAQPFATVKDYENFISRTKGYVEFIDSVILYMKKGIEEGVVLPTAITEKMVPQLSAHIVKKASESVFYGPVNQLEKNEDISDDEKARLAAAYEGMITEMIVPSYQKLHDFVVEEYLPHTRATVGYSDLPNGKAWYEYKIKDNTTLPLSADEVHEFGLSEVSRILGEMKAVKQTVGFEGDLAAFFDHLRTDDKFYFESDEALIKAYTDVKTDIDARLPTLFSVFPKADYIVKAVEPYREASSAAASYMSPAPDGSRPGIFYINTRDLKAQPKFSLETLSIHEAAPGHHFQIAIQQEVEGLPLFRKFNGYTVFSEGWALYAESLGKELGMFTDPYMWYGRLNDEQLRAMRLVVDTGLHAKGWSREKAIAYMLENSSMAESDAVAEVERYISIPGQALAYKVGERHIRHLRNQATEALGEDFDIKAFHSNILTDGAMPMPILSEKMSMWIDDVKSKSQGE</sequence>
<proteinExistence type="predicted"/>
<keyword evidence="1" id="KW-0732">Signal</keyword>
<keyword evidence="4" id="KW-1185">Reference proteome</keyword>
<evidence type="ECO:0000256" key="1">
    <source>
        <dbReference type="SAM" id="SignalP"/>
    </source>
</evidence>
<protein>
    <submittedName>
        <fullName evidence="3">DUF885 domain-containing protein</fullName>
    </submittedName>
</protein>
<dbReference type="PANTHER" id="PTHR33361">
    <property type="entry name" value="GLR0591 PROTEIN"/>
    <property type="match status" value="1"/>
</dbReference>
<feature type="chain" id="PRO_5043667311" evidence="1">
    <location>
        <begin position="27"/>
        <end position="626"/>
    </location>
</feature>
<dbReference type="EMBL" id="JAUOQI010000001">
    <property type="protein sequence ID" value="MDO6575789.1"/>
    <property type="molecule type" value="Genomic_DNA"/>
</dbReference>
<dbReference type="KEGG" id="asq:AVL57_07615"/>
<dbReference type="RefSeq" id="WP_057792242.1">
    <property type="nucleotide sequence ID" value="NZ_CP013926.1"/>
</dbReference>
<reference evidence="2 4" key="1">
    <citation type="submission" date="2015-12" db="EMBL/GenBank/DDBJ databases">
        <title>Intraspecies pangenome expansion in the marine bacterium Alteromonas.</title>
        <authorList>
            <person name="Lopez-Perez M."/>
            <person name="Rodriguez-Valera F."/>
        </authorList>
    </citation>
    <scope>NUCLEOTIDE SEQUENCE [LARGE SCALE GENOMIC DNA]</scope>
    <source>
        <strain evidence="2 4">LMG 21861</strain>
    </source>
</reference>
<dbReference type="EMBL" id="CP013926">
    <property type="protein sequence ID" value="AMJ73858.1"/>
    <property type="molecule type" value="Genomic_DNA"/>
</dbReference>
<dbReference type="PANTHER" id="PTHR33361:SF16">
    <property type="entry name" value="DUF885 DOMAIN-CONTAINING PROTEIN"/>
    <property type="match status" value="1"/>
</dbReference>
<accession>A0AAW7YX19</accession>
<evidence type="ECO:0000313" key="4">
    <source>
        <dbReference type="Proteomes" id="UP000056750"/>
    </source>
</evidence>